<reference evidence="2" key="1">
    <citation type="submission" date="2018-05" db="EMBL/GenBank/DDBJ databases">
        <authorList>
            <person name="Lanie J.A."/>
            <person name="Ng W.-L."/>
            <person name="Kazmierczak K.M."/>
            <person name="Andrzejewski T.M."/>
            <person name="Davidsen T.M."/>
            <person name="Wayne K.J."/>
            <person name="Tettelin H."/>
            <person name="Glass J.I."/>
            <person name="Rusch D."/>
            <person name="Podicherti R."/>
            <person name="Tsui H.-C.T."/>
            <person name="Winkler M.E."/>
        </authorList>
    </citation>
    <scope>NUCLEOTIDE SEQUENCE</scope>
</reference>
<gene>
    <name evidence="2" type="ORF">METZ01_LOCUS255298</name>
</gene>
<keyword evidence="1" id="KW-0812">Transmembrane</keyword>
<organism evidence="2">
    <name type="scientific">marine metagenome</name>
    <dbReference type="NCBI Taxonomy" id="408172"/>
    <lineage>
        <taxon>unclassified sequences</taxon>
        <taxon>metagenomes</taxon>
        <taxon>ecological metagenomes</taxon>
    </lineage>
</organism>
<evidence type="ECO:0000256" key="1">
    <source>
        <dbReference type="SAM" id="Phobius"/>
    </source>
</evidence>
<feature type="non-terminal residue" evidence="2">
    <location>
        <position position="255"/>
    </location>
</feature>
<evidence type="ECO:0000313" key="2">
    <source>
        <dbReference type="EMBL" id="SVC02444.1"/>
    </source>
</evidence>
<proteinExistence type="predicted"/>
<feature type="transmembrane region" description="Helical" evidence="1">
    <location>
        <begin position="21"/>
        <end position="43"/>
    </location>
</feature>
<keyword evidence="1" id="KW-1133">Transmembrane helix</keyword>
<dbReference type="EMBL" id="UINC01069229">
    <property type="protein sequence ID" value="SVC02444.1"/>
    <property type="molecule type" value="Genomic_DNA"/>
</dbReference>
<protein>
    <submittedName>
        <fullName evidence="2">Uncharacterized protein</fullName>
    </submittedName>
</protein>
<dbReference type="AlphaFoldDB" id="A0A382IRJ6"/>
<keyword evidence="1" id="KW-0472">Membrane</keyword>
<accession>A0A382IRJ6</accession>
<sequence length="255" mass="28157">MTESGKFGSIIRQEIDSMRTLITAILFVFAMDALGQAIPRFLFRPIVRPYDYRPVRGPNKYNKDKNGSTDSTTRTPGFKLNGTWWAWQDPLTGQLFTAQGNPALGRVLVNWFAIPGVDQNGVPIDGNQTSGSWSNRRITRWSTTTPGGSTLVNKHTNPNLVLVGRVNNGINWYSAPQRRMIDDQNRSRTYVIPPNFTGGAVNVRPQYLGYIVTDYGENDGSTPAPNGDWPNKTWLNPIGITSGNAPSGSRAAIMP</sequence>
<name>A0A382IRJ6_9ZZZZ</name>